<organism evidence="4">
    <name type="scientific">uncultured marine microorganism HF4000_APKG7N23</name>
    <dbReference type="NCBI Taxonomy" id="455552"/>
    <lineage>
        <taxon>unclassified sequences</taxon>
        <taxon>environmental samples</taxon>
    </lineage>
</organism>
<accession>B3T9Y6</accession>
<dbReference type="EMBL" id="EU016650">
    <property type="protein sequence ID" value="ABZ09395.1"/>
    <property type="molecule type" value="Genomic_DNA"/>
</dbReference>
<keyword evidence="3" id="KW-1133">Transmembrane helix</keyword>
<feature type="transmembrane region" description="Helical" evidence="3">
    <location>
        <begin position="6"/>
        <end position="23"/>
    </location>
</feature>
<dbReference type="PANTHER" id="PTHR30563">
    <property type="entry name" value="DNA RECOMBINATION PROTEIN RMUC"/>
    <property type="match status" value="1"/>
</dbReference>
<sequence>MDISSFYLIGSLLAGFGLGYFIADRNSKSLLELQEKNSDRDKDFENAFKAIASDIAISNRDDFLKLANSQFKNLSKESDTNLENKKKLIDENLGQMSKRLKSIEDASIKLNENLEATNTQTKDLTDTTVKLREILSSSQKRGQWGERIVEDILDVIGLIEGINYTKQAVVDSGERPDFTFILPKEKTINMDVKFPLAHYEKYIDTEDEQVQINEKKSFLKDVKKHVKDITKRNYIDPASGTLDYVLMLVPNESIYSFINKEDSGIIDFALQNKVLLCSPLTLYAILSLINQATRNFEIEEKASDVMALLSTFKSQWEKYVEKMDKMGRSISTAKADYEDLVTTRRRQLEKPLDKIEDITNLVDSNKSENLDEQQKL</sequence>
<evidence type="ECO:0000256" key="1">
    <source>
        <dbReference type="ARBA" id="ARBA00023054"/>
    </source>
</evidence>
<dbReference type="PANTHER" id="PTHR30563:SF0">
    <property type="entry name" value="DNA RECOMBINATION PROTEIN RMUC"/>
    <property type="match status" value="1"/>
</dbReference>
<dbReference type="Pfam" id="PF02646">
    <property type="entry name" value="RmuC"/>
    <property type="match status" value="1"/>
</dbReference>
<evidence type="ECO:0000256" key="3">
    <source>
        <dbReference type="SAM" id="Phobius"/>
    </source>
</evidence>
<dbReference type="AlphaFoldDB" id="B3T9Y6"/>
<name>B3T9Y6_9ZZZZ</name>
<evidence type="ECO:0000256" key="2">
    <source>
        <dbReference type="ARBA" id="ARBA00023172"/>
    </source>
</evidence>
<reference evidence="4" key="1">
    <citation type="journal article" date="2008" name="ISME J.">
        <title>Genomic patterns of recombination, clonal divergence and environment in marine microbial populations.</title>
        <authorList>
            <person name="Konstantinidis K.T."/>
            <person name="Delong E.F."/>
        </authorList>
    </citation>
    <scope>NUCLEOTIDE SEQUENCE</scope>
</reference>
<evidence type="ECO:0000313" key="4">
    <source>
        <dbReference type="EMBL" id="ABZ09395.1"/>
    </source>
</evidence>
<dbReference type="InterPro" id="IPR003798">
    <property type="entry name" value="DNA_recombination_RmuC"/>
</dbReference>
<proteinExistence type="predicted"/>
<keyword evidence="1" id="KW-0175">Coiled coil</keyword>
<keyword evidence="2" id="KW-0233">DNA recombination</keyword>
<dbReference type="GO" id="GO:0006310">
    <property type="term" value="P:DNA recombination"/>
    <property type="evidence" value="ECO:0007669"/>
    <property type="project" value="UniProtKB-KW"/>
</dbReference>
<keyword evidence="3" id="KW-0812">Transmembrane</keyword>
<protein>
    <submittedName>
        <fullName evidence="4">Putative RmuC family protein</fullName>
    </submittedName>
</protein>
<gene>
    <name evidence="4" type="ORF">ALOHA_HF4000APKG7N23ctg4g7</name>
</gene>
<keyword evidence="3" id="KW-0472">Membrane</keyword>